<organism evidence="7 10">
    <name type="scientific">Donghicola mangrovi</name>
    <dbReference type="NCBI Taxonomy" id="2729614"/>
    <lineage>
        <taxon>Bacteria</taxon>
        <taxon>Pseudomonadati</taxon>
        <taxon>Pseudomonadota</taxon>
        <taxon>Alphaproteobacteria</taxon>
        <taxon>Rhodobacterales</taxon>
        <taxon>Roseobacteraceae</taxon>
        <taxon>Donghicola</taxon>
    </lineage>
</organism>
<feature type="domain" description="SAM-dependent MTase RsmB/NOP-type" evidence="6">
    <location>
        <begin position="135"/>
        <end position="387"/>
    </location>
</feature>
<dbReference type="PANTHER" id="PTHR22807">
    <property type="entry name" value="NOP2 YEAST -RELATED NOL1/NOP2/FMU SUN DOMAIN-CONTAINING"/>
    <property type="match status" value="1"/>
</dbReference>
<keyword evidence="9" id="KW-1185">Reference proteome</keyword>
<feature type="active site" description="Nucleophile" evidence="5">
    <location>
        <position position="341"/>
    </location>
</feature>
<evidence type="ECO:0000256" key="5">
    <source>
        <dbReference type="PROSITE-ProRule" id="PRU01023"/>
    </source>
</evidence>
<comment type="similarity">
    <text evidence="5">Belongs to the class I-like SAM-binding methyltransferase superfamily. RsmB/NOP family.</text>
</comment>
<dbReference type="RefSeq" id="WP_176853199.1">
    <property type="nucleotide sequence ID" value="NZ_JABCJD010000002.1"/>
</dbReference>
<dbReference type="GO" id="GO:0001510">
    <property type="term" value="P:RNA methylation"/>
    <property type="evidence" value="ECO:0007669"/>
    <property type="project" value="InterPro"/>
</dbReference>
<feature type="binding site" evidence="5">
    <location>
        <position position="288"/>
    </location>
    <ligand>
        <name>S-adenosyl-L-methionine</name>
        <dbReference type="ChEBI" id="CHEBI:59789"/>
    </ligand>
</feature>
<dbReference type="InterPro" id="IPR049560">
    <property type="entry name" value="MeTrfase_RsmB-F_NOP2_cat"/>
</dbReference>
<evidence type="ECO:0000256" key="2">
    <source>
        <dbReference type="ARBA" id="ARBA00022679"/>
    </source>
</evidence>
<evidence type="ECO:0000313" key="7">
    <source>
        <dbReference type="EMBL" id="NVO23744.1"/>
    </source>
</evidence>
<evidence type="ECO:0000256" key="3">
    <source>
        <dbReference type="ARBA" id="ARBA00022691"/>
    </source>
</evidence>
<keyword evidence="3 5" id="KW-0949">S-adenosyl-L-methionine</keyword>
<keyword evidence="4 5" id="KW-0694">RNA-binding</keyword>
<proteinExistence type="inferred from homology"/>
<dbReference type="InterPro" id="IPR023267">
    <property type="entry name" value="RCMT"/>
</dbReference>
<dbReference type="GO" id="GO:0003723">
    <property type="term" value="F:RNA binding"/>
    <property type="evidence" value="ECO:0007669"/>
    <property type="project" value="UniProtKB-UniRule"/>
</dbReference>
<evidence type="ECO:0000313" key="8">
    <source>
        <dbReference type="EMBL" id="NVO26782.1"/>
    </source>
</evidence>
<dbReference type="SUPFAM" id="SSF53335">
    <property type="entry name" value="S-adenosyl-L-methionine-dependent methyltransferases"/>
    <property type="match status" value="1"/>
</dbReference>
<dbReference type="Proteomes" id="UP000523601">
    <property type="component" value="Unassembled WGS sequence"/>
</dbReference>
<dbReference type="Proteomes" id="UP000592216">
    <property type="component" value="Unassembled WGS sequence"/>
</dbReference>
<dbReference type="PROSITE" id="PS51686">
    <property type="entry name" value="SAM_MT_RSMB_NOP"/>
    <property type="match status" value="1"/>
</dbReference>
<dbReference type="Pfam" id="PF01189">
    <property type="entry name" value="Methyltr_RsmB-F"/>
    <property type="match status" value="1"/>
</dbReference>
<dbReference type="InterPro" id="IPR029063">
    <property type="entry name" value="SAM-dependent_MTases_sf"/>
</dbReference>
<comment type="caution">
    <text evidence="7">The sequence shown here is derived from an EMBL/GenBank/DDBJ whole genome shotgun (WGS) entry which is preliminary data.</text>
</comment>
<dbReference type="InterPro" id="IPR054728">
    <property type="entry name" value="RsmB-like_ferredoxin"/>
</dbReference>
<dbReference type="Pfam" id="PF22458">
    <property type="entry name" value="RsmF-B_ferredox"/>
    <property type="match status" value="1"/>
</dbReference>
<keyword evidence="1 5" id="KW-0489">Methyltransferase</keyword>
<keyword evidence="2 5" id="KW-0808">Transferase</keyword>
<dbReference type="Gene3D" id="3.30.70.1170">
    <property type="entry name" value="Sun protein, domain 3"/>
    <property type="match status" value="1"/>
</dbReference>
<gene>
    <name evidence="8" type="ORF">HJ526_05080</name>
    <name evidence="7" type="ORF">HJ536_10295</name>
</gene>
<dbReference type="EMBL" id="JABCJD010000002">
    <property type="protein sequence ID" value="NVO26782.1"/>
    <property type="molecule type" value="Genomic_DNA"/>
</dbReference>
<feature type="binding site" evidence="5">
    <location>
        <position position="248"/>
    </location>
    <ligand>
        <name>S-adenosyl-L-methionine</name>
        <dbReference type="ChEBI" id="CHEBI:59789"/>
    </ligand>
</feature>
<name>A0A850Q464_9RHOB</name>
<dbReference type="PANTHER" id="PTHR22807:SF53">
    <property type="entry name" value="RIBOSOMAL RNA SMALL SUBUNIT METHYLTRANSFERASE B-RELATED"/>
    <property type="match status" value="1"/>
</dbReference>
<dbReference type="Gene3D" id="3.40.50.150">
    <property type="entry name" value="Vaccinia Virus protein VP39"/>
    <property type="match status" value="1"/>
</dbReference>
<evidence type="ECO:0000313" key="10">
    <source>
        <dbReference type="Proteomes" id="UP000592216"/>
    </source>
</evidence>
<evidence type="ECO:0000256" key="4">
    <source>
        <dbReference type="ARBA" id="ARBA00022884"/>
    </source>
</evidence>
<dbReference type="PRINTS" id="PR02008">
    <property type="entry name" value="RCMTFAMILY"/>
</dbReference>
<sequence>MTPAARIQAAIEILDQITDGEPAEKALTTWARNARFAGSKDRAAIRDHVFDVLRQRSSCAAVGGDDSGRGLMIGLLTQAGVDLDSLFTGEGHAPLPMTEAEKGYGHAPEGADALDIPEWLFPLWQQSLGDDAAEVAAIQRHRAPVFLRVNLRTSDVEAAVATLAVDGIVAVPHPLSPTALEVTENARRIKQSPAYLTGQVELQDAASQALVDALPLPKQGKVLDYCAGGGGKTLAMAALTRATMFAHDANPQRMKDLPDRADRAEIAVRICRTTELRGQGPFDLVLCDAPCSGSGSWRRAPEGKWRLTQALLDDVTALQAQILRDAAPLVAAGGALAYATCSVLEVENHAQVEAFLAGHPGWTLETERLFTPLMGGDGFFVAVFRKP</sequence>
<reference evidence="9 10" key="1">
    <citation type="submission" date="2020-04" db="EMBL/GenBank/DDBJ databases">
        <title>Donghicola sp., a member of the Rhodobacteraceae family isolated from mangrove forest in Thailand.</title>
        <authorList>
            <person name="Charoenyingcharoen P."/>
            <person name="Yukphan P."/>
        </authorList>
    </citation>
    <scope>NUCLEOTIDE SEQUENCE [LARGE SCALE GENOMIC DNA]</scope>
    <source>
        <strain evidence="7 10">B5-SW-15</strain>
        <strain evidence="8 9">C2-DW-16</strain>
    </source>
</reference>
<evidence type="ECO:0000259" key="6">
    <source>
        <dbReference type="PROSITE" id="PS51686"/>
    </source>
</evidence>
<protein>
    <submittedName>
        <fullName evidence="7">RsmB/NOP family class I SAM-dependent RNA methyltransferase</fullName>
    </submittedName>
</protein>
<comment type="caution">
    <text evidence="5">Lacks conserved residue(s) required for the propagation of feature annotation.</text>
</comment>
<evidence type="ECO:0000256" key="1">
    <source>
        <dbReference type="ARBA" id="ARBA00022603"/>
    </source>
</evidence>
<accession>A0A850Q464</accession>
<dbReference type="AlphaFoldDB" id="A0A850Q464"/>
<dbReference type="InterPro" id="IPR001678">
    <property type="entry name" value="MeTrfase_RsmB-F_NOP2_dom"/>
</dbReference>
<dbReference type="EMBL" id="JABCJE010000003">
    <property type="protein sequence ID" value="NVO23744.1"/>
    <property type="molecule type" value="Genomic_DNA"/>
</dbReference>
<dbReference type="GO" id="GO:0008173">
    <property type="term" value="F:RNA methyltransferase activity"/>
    <property type="evidence" value="ECO:0007669"/>
    <property type="project" value="InterPro"/>
</dbReference>
<evidence type="ECO:0000313" key="9">
    <source>
        <dbReference type="Proteomes" id="UP000523601"/>
    </source>
</evidence>